<reference evidence="1 2" key="1">
    <citation type="submission" date="2017-09" db="EMBL/GenBank/DDBJ databases">
        <title>Sphingomonas adhaesiva DSM 7418, whole genome shotgun sequence.</title>
        <authorList>
            <person name="Feng G."/>
            <person name="Zhu H."/>
        </authorList>
    </citation>
    <scope>NUCLEOTIDE SEQUENCE [LARGE SCALE GENOMIC DNA]</scope>
    <source>
        <strain evidence="1 2">DSM 7418</strain>
    </source>
</reference>
<evidence type="ECO:0000313" key="1">
    <source>
        <dbReference type="EMBL" id="PCG14261.1"/>
    </source>
</evidence>
<evidence type="ECO:0000313" key="2">
    <source>
        <dbReference type="Proteomes" id="UP000218323"/>
    </source>
</evidence>
<dbReference type="RefSeq" id="WP_066706802.1">
    <property type="nucleotide sequence ID" value="NZ_NWVC01000004.1"/>
</dbReference>
<comment type="caution">
    <text evidence="1">The sequence shown here is derived from an EMBL/GenBank/DDBJ whole genome shotgun (WGS) entry which is preliminary data.</text>
</comment>
<sequence>MINDTAILRAYAAAVSVLLLGNRRLKPSAGLLAGDRLDPLARLSIGQMACDAQTDLVHLGFEEQAGVTEMTDISIFVPRDQICWSHLGCRLWLSKSGTRALLLPQPHVRGSFRLAPSEILHLGFKPLDIEDGVARADARLRDLVERGVDPGDRVAIHDWPIWQ</sequence>
<dbReference type="EMBL" id="NWVC01000004">
    <property type="protein sequence ID" value="PCG14261.1"/>
    <property type="molecule type" value="Genomic_DNA"/>
</dbReference>
<organism evidence="1 2">
    <name type="scientific">Sphingomonas adhaesiva</name>
    <dbReference type="NCBI Taxonomy" id="28212"/>
    <lineage>
        <taxon>Bacteria</taxon>
        <taxon>Pseudomonadati</taxon>
        <taxon>Pseudomonadota</taxon>
        <taxon>Alphaproteobacteria</taxon>
        <taxon>Sphingomonadales</taxon>
        <taxon>Sphingomonadaceae</taxon>
        <taxon>Sphingomonas</taxon>
    </lineage>
</organism>
<proteinExistence type="predicted"/>
<dbReference type="AlphaFoldDB" id="A0A2A4I6N9"/>
<dbReference type="Proteomes" id="UP000218323">
    <property type="component" value="Unassembled WGS sequence"/>
</dbReference>
<protein>
    <submittedName>
        <fullName evidence="1">Uncharacterized protein</fullName>
    </submittedName>
</protein>
<accession>A0A2A4I6N9</accession>
<gene>
    <name evidence="1" type="ORF">COA07_10760</name>
</gene>
<keyword evidence="2" id="KW-1185">Reference proteome</keyword>
<name>A0A2A4I6N9_9SPHN</name>